<keyword evidence="1" id="KW-0472">Membrane</keyword>
<protein>
    <submittedName>
        <fullName evidence="2">Uncharacterized protein</fullName>
    </submittedName>
</protein>
<sequence length="35" mass="4405">MLPQYSYNKDDNYIFCRTIIKYFCVDIFTYYFTSK</sequence>
<dbReference type="EMBL" id="MN739702">
    <property type="protein sequence ID" value="QHT22080.1"/>
    <property type="molecule type" value="Genomic_DNA"/>
</dbReference>
<accession>A0A6C0E0F8</accession>
<name>A0A6C0E0F8_9ZZZZ</name>
<organism evidence="2">
    <name type="scientific">viral metagenome</name>
    <dbReference type="NCBI Taxonomy" id="1070528"/>
    <lineage>
        <taxon>unclassified sequences</taxon>
        <taxon>metagenomes</taxon>
        <taxon>organismal metagenomes</taxon>
    </lineage>
</organism>
<evidence type="ECO:0000256" key="1">
    <source>
        <dbReference type="SAM" id="Phobius"/>
    </source>
</evidence>
<dbReference type="AlphaFoldDB" id="A0A6C0E0F8"/>
<proteinExistence type="predicted"/>
<keyword evidence="1" id="KW-1133">Transmembrane helix</keyword>
<keyword evidence="1" id="KW-0812">Transmembrane</keyword>
<feature type="transmembrane region" description="Helical" evidence="1">
    <location>
        <begin position="12"/>
        <end position="32"/>
    </location>
</feature>
<evidence type="ECO:0000313" key="2">
    <source>
        <dbReference type="EMBL" id="QHT22080.1"/>
    </source>
</evidence>
<reference evidence="2" key="1">
    <citation type="journal article" date="2020" name="Nature">
        <title>Giant virus diversity and host interactions through global metagenomics.</title>
        <authorList>
            <person name="Schulz F."/>
            <person name="Roux S."/>
            <person name="Paez-Espino D."/>
            <person name="Jungbluth S."/>
            <person name="Walsh D.A."/>
            <person name="Denef V.J."/>
            <person name="McMahon K.D."/>
            <person name="Konstantinidis K.T."/>
            <person name="Eloe-Fadrosh E.A."/>
            <person name="Kyrpides N.C."/>
            <person name="Woyke T."/>
        </authorList>
    </citation>
    <scope>NUCLEOTIDE SEQUENCE</scope>
    <source>
        <strain evidence="2">GVMAG-M-3300023179-103</strain>
    </source>
</reference>